<dbReference type="Gene3D" id="3.30.450.20">
    <property type="entry name" value="PAS domain"/>
    <property type="match status" value="2"/>
</dbReference>
<dbReference type="InterPro" id="IPR001610">
    <property type="entry name" value="PAC"/>
</dbReference>
<dbReference type="PROSITE" id="PS50113">
    <property type="entry name" value="PAC"/>
    <property type="match status" value="1"/>
</dbReference>
<accession>A0A0E3BPC2</accession>
<evidence type="ECO:0000313" key="3">
    <source>
        <dbReference type="Proteomes" id="UP000029549"/>
    </source>
</evidence>
<dbReference type="SMART" id="SM00086">
    <property type="entry name" value="PAC"/>
    <property type="match status" value="2"/>
</dbReference>
<dbReference type="EMBL" id="AWTP01000180">
    <property type="protein sequence ID" value="KGH01940.1"/>
    <property type="molecule type" value="Genomic_DNA"/>
</dbReference>
<comment type="caution">
    <text evidence="2">The sequence shown here is derived from an EMBL/GenBank/DDBJ whole genome shotgun (WGS) entry which is preliminary data.</text>
</comment>
<keyword evidence="3" id="KW-1185">Reference proteome</keyword>
<protein>
    <recommendedName>
        <fullName evidence="1">PAC domain-containing protein</fullName>
    </recommendedName>
</protein>
<reference evidence="2 3" key="1">
    <citation type="submission" date="2013-09" db="EMBL/GenBank/DDBJ databases">
        <title>High correlation between genotypes and phenotypes of environmental bacteria Comamonas testosteroni strains.</title>
        <authorList>
            <person name="Liu L."/>
            <person name="Zhu W."/>
            <person name="Xia X."/>
            <person name="Xu B."/>
            <person name="Luo M."/>
            <person name="Wang G."/>
        </authorList>
    </citation>
    <scope>NUCLEOTIDE SEQUENCE [LARGE SCALE GENOMIC DNA]</scope>
    <source>
        <strain evidence="2 3">DF2</strain>
    </source>
</reference>
<dbReference type="InterPro" id="IPR000014">
    <property type="entry name" value="PAS"/>
</dbReference>
<dbReference type="SUPFAM" id="SSF55785">
    <property type="entry name" value="PYP-like sensor domain (PAS domain)"/>
    <property type="match status" value="2"/>
</dbReference>
<dbReference type="AlphaFoldDB" id="A0A0E3BPC2"/>
<dbReference type="NCBIfam" id="TIGR00229">
    <property type="entry name" value="sensory_box"/>
    <property type="match status" value="1"/>
</dbReference>
<evidence type="ECO:0000313" key="2">
    <source>
        <dbReference type="EMBL" id="KGH01940.1"/>
    </source>
</evidence>
<gene>
    <name evidence="2" type="ORF">P608_26890</name>
</gene>
<dbReference type="InterPro" id="IPR013656">
    <property type="entry name" value="PAS_4"/>
</dbReference>
<evidence type="ECO:0000259" key="1">
    <source>
        <dbReference type="PROSITE" id="PS50113"/>
    </source>
</evidence>
<sequence length="266" mass="29516">MGASQRDTVTESQIRAALGLEHPATQDAVLLAIESVQQDLLPPSFELKLTRSDGSHMSLLAGASAVRSPAGDFLACALALTDITERARVMAELLDSSERMRSITDRTTARQAYFDADLTCLFVNRALCAHVGARREILLGRSFEECFDTDEVREMLPRVMPALSGDKQTFLIEKQAQDGTTQYLECRVLPDGGAAEGVRGVFIEIEDITERRRTEDLVLHANMELEARVARRTAELSRTKRRYSLMAEALQDSCIFFLDSTGRISE</sequence>
<feature type="domain" description="PAC" evidence="1">
    <location>
        <begin position="43"/>
        <end position="95"/>
    </location>
</feature>
<dbReference type="CDD" id="cd00130">
    <property type="entry name" value="PAS"/>
    <property type="match status" value="1"/>
</dbReference>
<name>A0A0E3BPC2_9BURK</name>
<dbReference type="Proteomes" id="UP000029549">
    <property type="component" value="Unassembled WGS sequence"/>
</dbReference>
<dbReference type="InterPro" id="IPR035965">
    <property type="entry name" value="PAS-like_dom_sf"/>
</dbReference>
<dbReference type="Pfam" id="PF08448">
    <property type="entry name" value="PAS_4"/>
    <property type="match status" value="1"/>
</dbReference>
<organism evidence="2 3">
    <name type="scientific">Comamonas thiooxydans</name>
    <dbReference type="NCBI Taxonomy" id="363952"/>
    <lineage>
        <taxon>Bacteria</taxon>
        <taxon>Pseudomonadati</taxon>
        <taxon>Pseudomonadota</taxon>
        <taxon>Betaproteobacteria</taxon>
        <taxon>Burkholderiales</taxon>
        <taxon>Comamonadaceae</taxon>
        <taxon>Comamonas</taxon>
    </lineage>
</organism>
<dbReference type="InterPro" id="IPR000700">
    <property type="entry name" value="PAS-assoc_C"/>
</dbReference>
<proteinExistence type="predicted"/>